<keyword evidence="2" id="KW-1185">Reference proteome</keyword>
<gene>
    <name evidence="1" type="ORF">SAMN05421643_107139</name>
</gene>
<dbReference type="EMBL" id="FNPK01000007">
    <property type="protein sequence ID" value="SDY32130.1"/>
    <property type="molecule type" value="Genomic_DNA"/>
</dbReference>
<accession>A0A1H3IWN9</accession>
<dbReference type="STRING" id="595670.SAMN05421643_107139"/>
<protein>
    <submittedName>
        <fullName evidence="1">Uncharacterized protein</fullName>
    </submittedName>
</protein>
<reference evidence="2" key="1">
    <citation type="submission" date="2016-10" db="EMBL/GenBank/DDBJ databases">
        <authorList>
            <person name="Varghese N."/>
            <person name="Submissions S."/>
        </authorList>
    </citation>
    <scope>NUCLEOTIDE SEQUENCE [LARGE SCALE GENOMIC DNA]</scope>
    <source>
        <strain evidence="2">ANC 5109</strain>
    </source>
</reference>
<evidence type="ECO:0000313" key="1">
    <source>
        <dbReference type="EMBL" id="SDY32130.1"/>
    </source>
</evidence>
<sequence length="69" mass="8251">MLLSQKSLEKLRLLINEETEYRSGPEIIKFFSNFDYQDQYQQGFPSRWIYTDSRLNNINSTGKIKICIQ</sequence>
<dbReference type="AlphaFoldDB" id="A0A1H3IWN9"/>
<evidence type="ECO:0000313" key="2">
    <source>
        <dbReference type="Proteomes" id="UP000199035"/>
    </source>
</evidence>
<proteinExistence type="predicted"/>
<organism evidence="1 2">
    <name type="scientific">Acinetobacter kyonggiensis</name>
    <dbReference type="NCBI Taxonomy" id="595670"/>
    <lineage>
        <taxon>Bacteria</taxon>
        <taxon>Pseudomonadati</taxon>
        <taxon>Pseudomonadota</taxon>
        <taxon>Gammaproteobacteria</taxon>
        <taxon>Moraxellales</taxon>
        <taxon>Moraxellaceae</taxon>
        <taxon>Acinetobacter</taxon>
    </lineage>
</organism>
<name>A0A1H3IWN9_9GAMM</name>
<dbReference type="Proteomes" id="UP000199035">
    <property type="component" value="Unassembled WGS sequence"/>
</dbReference>